<keyword evidence="1" id="KW-0677">Repeat</keyword>
<dbReference type="PANTHER" id="PTHR24198:SF165">
    <property type="entry name" value="ANKYRIN REPEAT-CONTAINING PROTEIN-RELATED"/>
    <property type="match status" value="1"/>
</dbReference>
<evidence type="ECO:0000256" key="3">
    <source>
        <dbReference type="PROSITE-ProRule" id="PRU00023"/>
    </source>
</evidence>
<evidence type="ECO:0000313" key="5">
    <source>
        <dbReference type="Proteomes" id="UP000660262"/>
    </source>
</evidence>
<organism evidence="4 5">
    <name type="scientific">Pycnococcus provasolii</name>
    <dbReference type="NCBI Taxonomy" id="41880"/>
    <lineage>
        <taxon>Eukaryota</taxon>
        <taxon>Viridiplantae</taxon>
        <taxon>Chlorophyta</taxon>
        <taxon>Pseudoscourfieldiophyceae</taxon>
        <taxon>Pseudoscourfieldiales</taxon>
        <taxon>Pycnococcaceae</taxon>
        <taxon>Pycnococcus</taxon>
    </lineage>
</organism>
<dbReference type="InterPro" id="IPR002110">
    <property type="entry name" value="Ankyrin_rpt"/>
</dbReference>
<gene>
    <name evidence="4" type="ORF">PPROV_000869100</name>
</gene>
<comment type="caution">
    <text evidence="4">The sequence shown here is derived from an EMBL/GenBank/DDBJ whole genome shotgun (WGS) entry which is preliminary data.</text>
</comment>
<dbReference type="PROSITE" id="PS50297">
    <property type="entry name" value="ANK_REP_REGION"/>
    <property type="match status" value="3"/>
</dbReference>
<dbReference type="PANTHER" id="PTHR24198">
    <property type="entry name" value="ANKYRIN REPEAT AND PROTEIN KINASE DOMAIN-CONTAINING PROTEIN"/>
    <property type="match status" value="1"/>
</dbReference>
<evidence type="ECO:0000256" key="1">
    <source>
        <dbReference type="ARBA" id="ARBA00022737"/>
    </source>
</evidence>
<feature type="repeat" description="ANK" evidence="3">
    <location>
        <begin position="150"/>
        <end position="182"/>
    </location>
</feature>
<feature type="repeat" description="ANK" evidence="3">
    <location>
        <begin position="117"/>
        <end position="149"/>
    </location>
</feature>
<reference evidence="4" key="1">
    <citation type="submission" date="2020-10" db="EMBL/GenBank/DDBJ databases">
        <title>Unveiling of a novel bifunctional photoreceptor, Dualchrome1, isolated from a cosmopolitan green alga.</title>
        <authorList>
            <person name="Suzuki S."/>
            <person name="Kawachi M."/>
        </authorList>
    </citation>
    <scope>NUCLEOTIDE SEQUENCE</scope>
    <source>
        <strain evidence="4">NIES 2893</strain>
    </source>
</reference>
<dbReference type="Gene3D" id="1.25.40.20">
    <property type="entry name" value="Ankyrin repeat-containing domain"/>
    <property type="match status" value="2"/>
</dbReference>
<dbReference type="SUPFAM" id="SSF48403">
    <property type="entry name" value="Ankyrin repeat"/>
    <property type="match status" value="1"/>
</dbReference>
<keyword evidence="2 3" id="KW-0040">ANK repeat</keyword>
<dbReference type="Proteomes" id="UP000660262">
    <property type="component" value="Unassembled WGS sequence"/>
</dbReference>
<dbReference type="EMBL" id="BNJQ01000027">
    <property type="protein sequence ID" value="GHP09958.1"/>
    <property type="molecule type" value="Genomic_DNA"/>
</dbReference>
<dbReference type="PRINTS" id="PR01415">
    <property type="entry name" value="ANKYRIN"/>
</dbReference>
<feature type="repeat" description="ANK" evidence="3">
    <location>
        <begin position="195"/>
        <end position="227"/>
    </location>
</feature>
<dbReference type="Pfam" id="PF13857">
    <property type="entry name" value="Ank_5"/>
    <property type="match status" value="1"/>
</dbReference>
<evidence type="ECO:0000256" key="2">
    <source>
        <dbReference type="ARBA" id="ARBA00023043"/>
    </source>
</evidence>
<sequence>MADASKPPLRFNINAKVECNVGTFVRGTVVALHYREPDWPPGRYAPYQVQLDDGRLIYAPHDHDKLIRLCRVYPLVNAAFASANGKIDVLAKAIEQAASGEGMTQMDVVDVNEADAAGLTVLGIVCARGDVAAAKLLVENGADVLGMDGSGRVPLHHAVEHGDITLVTTLLEAGSPLDVQDYEPEGMRMFGQIKGNDTPLHVALKNEHEEIAQLLIKRGAALDVVDAYGSTPIAIALEEKSYDIAAELLASKCSQTLGKGSLGSLLHGYSGKGNKRVVEMLLKAPRGDAPVNEVEPSSNMTPLHLAARRGAVDVVRMLLAAGADASLQTKSGQTALELAEANGKAEAAAALRAAPCAAGGVSAGGDA</sequence>
<dbReference type="SMART" id="SM00248">
    <property type="entry name" value="ANK"/>
    <property type="match status" value="6"/>
</dbReference>
<dbReference type="AlphaFoldDB" id="A0A830HSK7"/>
<proteinExistence type="predicted"/>
<feature type="repeat" description="ANK" evidence="3">
    <location>
        <begin position="298"/>
        <end position="330"/>
    </location>
</feature>
<dbReference type="Pfam" id="PF12796">
    <property type="entry name" value="Ank_2"/>
    <property type="match status" value="2"/>
</dbReference>
<keyword evidence="5" id="KW-1185">Reference proteome</keyword>
<accession>A0A830HSK7</accession>
<evidence type="ECO:0000313" key="4">
    <source>
        <dbReference type="EMBL" id="GHP09958.1"/>
    </source>
</evidence>
<dbReference type="OrthoDB" id="590877at2759"/>
<dbReference type="InterPro" id="IPR036770">
    <property type="entry name" value="Ankyrin_rpt-contain_sf"/>
</dbReference>
<name>A0A830HSK7_9CHLO</name>
<dbReference type="PROSITE" id="PS50088">
    <property type="entry name" value="ANK_REPEAT"/>
    <property type="match status" value="4"/>
</dbReference>
<protein>
    <submittedName>
        <fullName evidence="4">Uncharacterized protein</fullName>
    </submittedName>
</protein>